<reference evidence="10" key="1">
    <citation type="submission" date="2021-02" db="EMBL/GenBank/DDBJ databases">
        <title>First Annotated Genome of the Yellow-green Alga Tribonema minus.</title>
        <authorList>
            <person name="Mahan K.M."/>
        </authorList>
    </citation>
    <scope>NUCLEOTIDE SEQUENCE</scope>
    <source>
        <strain evidence="10">UTEX B ZZ1240</strain>
    </source>
</reference>
<dbReference type="PROSITE" id="PS00107">
    <property type="entry name" value="PROTEIN_KINASE_ATP"/>
    <property type="match status" value="1"/>
</dbReference>
<feature type="compositionally biased region" description="Acidic residues" evidence="7">
    <location>
        <begin position="7"/>
        <end position="20"/>
    </location>
</feature>
<evidence type="ECO:0000259" key="9">
    <source>
        <dbReference type="PROSITE" id="PS50011"/>
    </source>
</evidence>
<dbReference type="Gene3D" id="2.30.29.30">
    <property type="entry name" value="Pleckstrin-homology domain (PH domain)/Phosphotyrosine-binding domain (PTB)"/>
    <property type="match status" value="1"/>
</dbReference>
<keyword evidence="4 10" id="KW-0418">Kinase</keyword>
<dbReference type="PROSITE" id="PS50011">
    <property type="entry name" value="PROTEIN_KINASE_DOM"/>
    <property type="match status" value="1"/>
</dbReference>
<proteinExistence type="predicted"/>
<evidence type="ECO:0000259" key="8">
    <source>
        <dbReference type="PROSITE" id="PS50003"/>
    </source>
</evidence>
<dbReference type="InterPro" id="IPR000719">
    <property type="entry name" value="Prot_kinase_dom"/>
</dbReference>
<dbReference type="SUPFAM" id="SSF50729">
    <property type="entry name" value="PH domain-like"/>
    <property type="match status" value="1"/>
</dbReference>
<dbReference type="SMART" id="SM00233">
    <property type="entry name" value="PH"/>
    <property type="match status" value="1"/>
</dbReference>
<keyword evidence="1" id="KW-0723">Serine/threonine-protein kinase</keyword>
<keyword evidence="11" id="KW-1185">Reference proteome</keyword>
<dbReference type="InterPro" id="IPR036871">
    <property type="entry name" value="PX_dom_sf"/>
</dbReference>
<keyword evidence="2" id="KW-0808">Transferase</keyword>
<evidence type="ECO:0000256" key="6">
    <source>
        <dbReference type="PROSITE-ProRule" id="PRU10141"/>
    </source>
</evidence>
<dbReference type="PROSITE" id="PS50003">
    <property type="entry name" value="PH_DOMAIN"/>
    <property type="match status" value="1"/>
</dbReference>
<evidence type="ECO:0000256" key="5">
    <source>
        <dbReference type="ARBA" id="ARBA00022840"/>
    </source>
</evidence>
<dbReference type="InterPro" id="IPR050940">
    <property type="entry name" value="Actin_reg-Ser/Thr_kinase"/>
</dbReference>
<organism evidence="10 11">
    <name type="scientific">Tribonema minus</name>
    <dbReference type="NCBI Taxonomy" id="303371"/>
    <lineage>
        <taxon>Eukaryota</taxon>
        <taxon>Sar</taxon>
        <taxon>Stramenopiles</taxon>
        <taxon>Ochrophyta</taxon>
        <taxon>PX clade</taxon>
        <taxon>Xanthophyceae</taxon>
        <taxon>Tribonematales</taxon>
        <taxon>Tribonemataceae</taxon>
        <taxon>Tribonema</taxon>
    </lineage>
</organism>
<dbReference type="InterPro" id="IPR001849">
    <property type="entry name" value="PH_domain"/>
</dbReference>
<feature type="domain" description="PH" evidence="8">
    <location>
        <begin position="489"/>
        <end position="589"/>
    </location>
</feature>
<protein>
    <submittedName>
        <fullName evidence="10">Kinase-like domain-containing protein</fullName>
    </submittedName>
</protein>
<dbReference type="PANTHER" id="PTHR46485:SF5">
    <property type="entry name" value="CENTER DIVIDER, ISOFORM A"/>
    <property type="match status" value="1"/>
</dbReference>
<dbReference type="GO" id="GO:0004674">
    <property type="term" value="F:protein serine/threonine kinase activity"/>
    <property type="evidence" value="ECO:0007669"/>
    <property type="project" value="UniProtKB-KW"/>
</dbReference>
<dbReference type="InterPro" id="IPR011009">
    <property type="entry name" value="Kinase-like_dom_sf"/>
</dbReference>
<gene>
    <name evidence="10" type="ORF">JKP88DRAFT_264109</name>
</gene>
<comment type="caution">
    <text evidence="10">The sequence shown here is derived from an EMBL/GenBank/DDBJ whole genome shotgun (WGS) entry which is preliminary data.</text>
</comment>
<feature type="region of interest" description="Disordered" evidence="7">
    <location>
        <begin position="1"/>
        <end position="84"/>
    </location>
</feature>
<evidence type="ECO:0000256" key="2">
    <source>
        <dbReference type="ARBA" id="ARBA00022679"/>
    </source>
</evidence>
<dbReference type="PROSITE" id="PS00108">
    <property type="entry name" value="PROTEIN_KINASE_ST"/>
    <property type="match status" value="1"/>
</dbReference>
<dbReference type="OrthoDB" id="4062651at2759"/>
<dbReference type="GO" id="GO:0035091">
    <property type="term" value="F:phosphatidylinositol binding"/>
    <property type="evidence" value="ECO:0007669"/>
    <property type="project" value="InterPro"/>
</dbReference>
<name>A0A835YUS4_9STRA</name>
<dbReference type="SUPFAM" id="SSF56112">
    <property type="entry name" value="Protein kinase-like (PK-like)"/>
    <property type="match status" value="1"/>
</dbReference>
<dbReference type="InterPro" id="IPR013761">
    <property type="entry name" value="SAM/pointed_sf"/>
</dbReference>
<dbReference type="AlphaFoldDB" id="A0A835YUS4"/>
<dbReference type="CDD" id="cd06093">
    <property type="entry name" value="PX_domain"/>
    <property type="match status" value="1"/>
</dbReference>
<feature type="region of interest" description="Disordered" evidence="7">
    <location>
        <begin position="433"/>
        <end position="484"/>
    </location>
</feature>
<evidence type="ECO:0000256" key="3">
    <source>
        <dbReference type="ARBA" id="ARBA00022741"/>
    </source>
</evidence>
<dbReference type="InterPro" id="IPR011993">
    <property type="entry name" value="PH-like_dom_sf"/>
</dbReference>
<dbReference type="PANTHER" id="PTHR46485">
    <property type="entry name" value="LIM DOMAIN KINASE 1"/>
    <property type="match status" value="1"/>
</dbReference>
<dbReference type="SUPFAM" id="SSF64268">
    <property type="entry name" value="PX domain"/>
    <property type="match status" value="1"/>
</dbReference>
<evidence type="ECO:0000313" key="11">
    <source>
        <dbReference type="Proteomes" id="UP000664859"/>
    </source>
</evidence>
<feature type="domain" description="Protein kinase" evidence="9">
    <location>
        <begin position="102"/>
        <end position="392"/>
    </location>
</feature>
<feature type="compositionally biased region" description="Polar residues" evidence="7">
    <location>
        <begin position="59"/>
        <end position="79"/>
    </location>
</feature>
<sequence>MNAIDEGLGDDAADAGEADDVVALRGDPSGLSGAPTLAAGLAQTSDITSLDGVGGGSRASPQYSESPSPRRGSQTSQQDSFREGNKLPDFADSDFYVNPDSVTLGPSIGEGAFSTVYAGRYFGDTVAVKKQTRKGKDLEKYLLRELQVLKFIRHPNMLEYIGAYNVIAKSRGQLHAVYIITEYAAGGDLLKLLLRKDQELGWKFRIRVAKEGLEALEYLHSQELIHRDIKSSNFLLDADWRCKLSDFGMAREVAKDGKMTICGTLRLKVGMARKVAKDGKMTICGTDEYMAPEMLFDEDFSHPADMYSFGMVLLELITRRKIGEGRKVDREGAELEPGFAQRHPKNLFTLEEADVRAAIPADAPPSLVTLTLQCLEYEANLRPTAEDARAWLEDLLAEIPDDTAPLPSLPVVEGMLEADQEEETLEQALAQASLSGRAPRPPERPAATPTDASDYPSEMPPLPPQSNRGAQGLSPILGHDSQHNSQAFIPSKMGYLHVKNQGLGFRNWKKRWFVLKGGELIAYKDGGHIENVDLRGCTLVRGKTNRFQVVKLGEEDSTHNLVGLEEMELAATNASSLEAWLSAIQSGIDYANGQGAEGTDPAVMSPPPANDQGVSMQEWLRCLKMEDLWPMFQAKGLVDMARISARGLRPDDMDKIGLKNPLRRRYLESLGRSPFKEFLQVSVVGHRSFGDVVVFKVVTEWRAWYSKTEKLYTDFNKLHNRLRRTLKDADSPLLNSLPELPGKGKVVQNQKHSKALQASPPVASSRLALWHRRSNLGCPTCALCAKDDNNLANPCVTAQSPSCVSPDPNPNFNPNLHLRSTAHPCSHRRRYAACAPPRWRCCRRGVRRIALYPRYSSPVRRAVAQQARRLLQFSTRLSAHYISTVPALRCPCILAARHFFPRNCRSTRAYTYVCIAIYDPAFILMRKRLLQGYMQELTQLFGLQEPYFTIMCDALDLLPSTPEPAGIA</sequence>
<evidence type="ECO:0000256" key="1">
    <source>
        <dbReference type="ARBA" id="ARBA00022527"/>
    </source>
</evidence>
<dbReference type="InterPro" id="IPR017441">
    <property type="entry name" value="Protein_kinase_ATP_BS"/>
</dbReference>
<evidence type="ECO:0000256" key="4">
    <source>
        <dbReference type="ARBA" id="ARBA00022777"/>
    </source>
</evidence>
<dbReference type="Gene3D" id="1.10.510.10">
    <property type="entry name" value="Transferase(Phosphotransferase) domain 1"/>
    <property type="match status" value="1"/>
</dbReference>
<dbReference type="SMART" id="SM00220">
    <property type="entry name" value="S_TKc"/>
    <property type="match status" value="1"/>
</dbReference>
<evidence type="ECO:0000313" key="10">
    <source>
        <dbReference type="EMBL" id="KAG5179915.1"/>
    </source>
</evidence>
<dbReference type="GO" id="GO:0005524">
    <property type="term" value="F:ATP binding"/>
    <property type="evidence" value="ECO:0007669"/>
    <property type="project" value="UniProtKB-UniRule"/>
</dbReference>
<accession>A0A835YUS4</accession>
<keyword evidence="3 6" id="KW-0547">Nucleotide-binding</keyword>
<dbReference type="Gene3D" id="1.10.150.50">
    <property type="entry name" value="Transcription Factor, Ets-1"/>
    <property type="match status" value="1"/>
</dbReference>
<dbReference type="Proteomes" id="UP000664859">
    <property type="component" value="Unassembled WGS sequence"/>
</dbReference>
<evidence type="ECO:0000256" key="7">
    <source>
        <dbReference type="SAM" id="MobiDB-lite"/>
    </source>
</evidence>
<dbReference type="Gene3D" id="3.30.200.20">
    <property type="entry name" value="Phosphorylase Kinase, domain 1"/>
    <property type="match status" value="1"/>
</dbReference>
<dbReference type="Pfam" id="PF00069">
    <property type="entry name" value="Pkinase"/>
    <property type="match status" value="1"/>
</dbReference>
<dbReference type="EMBL" id="JAFCMP010000434">
    <property type="protein sequence ID" value="KAG5179915.1"/>
    <property type="molecule type" value="Genomic_DNA"/>
</dbReference>
<dbReference type="Pfam" id="PF00169">
    <property type="entry name" value="PH"/>
    <property type="match status" value="1"/>
</dbReference>
<dbReference type="InterPro" id="IPR008271">
    <property type="entry name" value="Ser/Thr_kinase_AS"/>
</dbReference>
<keyword evidence="5 6" id="KW-0067">ATP-binding</keyword>
<feature type="binding site" evidence="6">
    <location>
        <position position="130"/>
    </location>
    <ligand>
        <name>ATP</name>
        <dbReference type="ChEBI" id="CHEBI:30616"/>
    </ligand>
</feature>